<dbReference type="Proteomes" id="UP001642540">
    <property type="component" value="Unassembled WGS sequence"/>
</dbReference>
<keyword evidence="1" id="KW-1133">Transmembrane helix</keyword>
<dbReference type="EMBL" id="CAXLJM020000092">
    <property type="protein sequence ID" value="CAL8132274.1"/>
    <property type="molecule type" value="Genomic_DNA"/>
</dbReference>
<reference evidence="2 3" key="1">
    <citation type="submission" date="2024-08" db="EMBL/GenBank/DDBJ databases">
        <authorList>
            <person name="Cucini C."/>
            <person name="Frati F."/>
        </authorList>
    </citation>
    <scope>NUCLEOTIDE SEQUENCE [LARGE SCALE GENOMIC DNA]</scope>
</reference>
<gene>
    <name evidence="2" type="ORF">ODALV1_LOCUS24554</name>
</gene>
<protein>
    <submittedName>
        <fullName evidence="2">Uncharacterized protein</fullName>
    </submittedName>
</protein>
<proteinExistence type="predicted"/>
<evidence type="ECO:0000256" key="1">
    <source>
        <dbReference type="SAM" id="Phobius"/>
    </source>
</evidence>
<comment type="caution">
    <text evidence="2">The sequence shown here is derived from an EMBL/GenBank/DDBJ whole genome shotgun (WGS) entry which is preliminary data.</text>
</comment>
<keyword evidence="1" id="KW-0812">Transmembrane</keyword>
<feature type="transmembrane region" description="Helical" evidence="1">
    <location>
        <begin position="162"/>
        <end position="195"/>
    </location>
</feature>
<keyword evidence="3" id="KW-1185">Reference proteome</keyword>
<organism evidence="2 3">
    <name type="scientific">Orchesella dallaii</name>
    <dbReference type="NCBI Taxonomy" id="48710"/>
    <lineage>
        <taxon>Eukaryota</taxon>
        <taxon>Metazoa</taxon>
        <taxon>Ecdysozoa</taxon>
        <taxon>Arthropoda</taxon>
        <taxon>Hexapoda</taxon>
        <taxon>Collembola</taxon>
        <taxon>Entomobryomorpha</taxon>
        <taxon>Entomobryoidea</taxon>
        <taxon>Orchesellidae</taxon>
        <taxon>Orchesellinae</taxon>
        <taxon>Orchesella</taxon>
    </lineage>
</organism>
<name>A0ABP1RPK0_9HEXA</name>
<keyword evidence="1" id="KW-0472">Membrane</keyword>
<evidence type="ECO:0000313" key="3">
    <source>
        <dbReference type="Proteomes" id="UP001642540"/>
    </source>
</evidence>
<sequence length="221" mass="25486">MYGIAFLSGILFGMSYKANLTVTKLQTLWKENDKEIEKIQNFTDLVERGYTFASDTTQMFDLHPEDFEKAGLKNLTSFKWFKLSASSEKDYRKFKKRIIEGEKVSIPIVTERYWVIETIHWLQGSGLLQYWNKDAGKGVKTRREDDVLVSKRFVFELNLIKIGMGIVGIMFVITTIVFLTEMVFCIFQLIAHAFGKPEKVVRLRKSEAQVVLGSSDKVENS</sequence>
<evidence type="ECO:0000313" key="2">
    <source>
        <dbReference type="EMBL" id="CAL8132274.1"/>
    </source>
</evidence>
<accession>A0ABP1RPK0</accession>